<accession>A0A0G0N8C5</accession>
<dbReference type="EMBL" id="LBWS01000055">
    <property type="protein sequence ID" value="KKR12434.1"/>
    <property type="molecule type" value="Genomic_DNA"/>
</dbReference>
<organism evidence="7 8">
    <name type="scientific">Candidatus Falkowbacteria bacterium GW2011_GWA2_39_24</name>
    <dbReference type="NCBI Taxonomy" id="1618634"/>
    <lineage>
        <taxon>Bacteria</taxon>
        <taxon>Candidatus Falkowiibacteriota</taxon>
    </lineage>
</organism>
<dbReference type="GO" id="GO:0005886">
    <property type="term" value="C:plasma membrane"/>
    <property type="evidence" value="ECO:0007669"/>
    <property type="project" value="UniProtKB-SubCell"/>
</dbReference>
<comment type="caution">
    <text evidence="7">The sequence shown here is derived from an EMBL/GenBank/DDBJ whole genome shotgun (WGS) entry which is preliminary data.</text>
</comment>
<evidence type="ECO:0000256" key="4">
    <source>
        <dbReference type="ARBA" id="ARBA00022989"/>
    </source>
</evidence>
<feature type="transmembrane region" description="Helical" evidence="6">
    <location>
        <begin position="307"/>
        <end position="328"/>
    </location>
</feature>
<feature type="transmembrane region" description="Helical" evidence="6">
    <location>
        <begin position="123"/>
        <end position="142"/>
    </location>
</feature>
<feature type="transmembrane region" description="Helical" evidence="6">
    <location>
        <begin position="63"/>
        <end position="84"/>
    </location>
</feature>
<evidence type="ECO:0000256" key="6">
    <source>
        <dbReference type="SAM" id="Phobius"/>
    </source>
</evidence>
<dbReference type="InterPro" id="IPR050833">
    <property type="entry name" value="Poly_Biosynth_Transport"/>
</dbReference>
<evidence type="ECO:0000256" key="5">
    <source>
        <dbReference type="ARBA" id="ARBA00023136"/>
    </source>
</evidence>
<feature type="transmembrane region" description="Helical" evidence="6">
    <location>
        <begin position="225"/>
        <end position="247"/>
    </location>
</feature>
<name>A0A0G0N8C5_9BACT</name>
<reference evidence="7 8" key="1">
    <citation type="journal article" date="2015" name="Nature">
        <title>rRNA introns, odd ribosomes, and small enigmatic genomes across a large radiation of phyla.</title>
        <authorList>
            <person name="Brown C.T."/>
            <person name="Hug L.A."/>
            <person name="Thomas B.C."/>
            <person name="Sharon I."/>
            <person name="Castelle C.J."/>
            <person name="Singh A."/>
            <person name="Wilkins M.J."/>
            <person name="Williams K.H."/>
            <person name="Banfield J.F."/>
        </authorList>
    </citation>
    <scope>NUCLEOTIDE SEQUENCE [LARGE SCALE GENOMIC DNA]</scope>
</reference>
<feature type="transmembrane region" description="Helical" evidence="6">
    <location>
        <begin position="359"/>
        <end position="380"/>
    </location>
</feature>
<dbReference type="InterPro" id="IPR002797">
    <property type="entry name" value="Polysacc_synth"/>
</dbReference>
<dbReference type="PANTHER" id="PTHR30250">
    <property type="entry name" value="PST FAMILY PREDICTED COLANIC ACID TRANSPORTER"/>
    <property type="match status" value="1"/>
</dbReference>
<protein>
    <submittedName>
        <fullName evidence="7">Uncharacterized protein</fullName>
    </submittedName>
</protein>
<keyword evidence="3 6" id="KW-0812">Transmembrane</keyword>
<feature type="transmembrane region" description="Helical" evidence="6">
    <location>
        <begin position="90"/>
        <end position="111"/>
    </location>
</feature>
<feature type="transmembrane region" description="Helical" evidence="6">
    <location>
        <begin position="392"/>
        <end position="412"/>
    </location>
</feature>
<evidence type="ECO:0000313" key="8">
    <source>
        <dbReference type="Proteomes" id="UP000034048"/>
    </source>
</evidence>
<gene>
    <name evidence="7" type="ORF">UT42_C0055G0003</name>
</gene>
<feature type="transmembrane region" description="Helical" evidence="6">
    <location>
        <begin position="268"/>
        <end position="287"/>
    </location>
</feature>
<dbReference type="CDD" id="cd13128">
    <property type="entry name" value="MATE_Wzx_like"/>
    <property type="match status" value="1"/>
</dbReference>
<feature type="transmembrane region" description="Helical" evidence="6">
    <location>
        <begin position="418"/>
        <end position="439"/>
    </location>
</feature>
<dbReference type="Pfam" id="PF01943">
    <property type="entry name" value="Polysacc_synt"/>
    <property type="match status" value="1"/>
</dbReference>
<keyword evidence="2" id="KW-1003">Cell membrane</keyword>
<dbReference type="PANTHER" id="PTHR30250:SF11">
    <property type="entry name" value="O-ANTIGEN TRANSPORTER-RELATED"/>
    <property type="match status" value="1"/>
</dbReference>
<feature type="transmembrane region" description="Helical" evidence="6">
    <location>
        <begin position="17"/>
        <end position="42"/>
    </location>
</feature>
<sequence length="455" mass="51334">MGYTKISFNLYLWLQKWLILLKILSFTSILSILVDIGLANVLTREVAKTKERATQLLNNALAIKIPLAVVSMLIIVVIANLWGYSDLVKGLIYIAAVVMLLDSFNTLFFAAVRGFHNLKYESISSIAYQTIVLIISLIVLHYNWGIQWLMFSLLTASFLNFFYSGLVNIIKFKIRIRPQWDKVMVKYLFITTIPFGLHAIFQRLYTYADAVILFKVAGDWAVGVYQVPFKIVMALQFLPGAFVAALYPAMSQYWQENKGQLAVTFERAMNYSIIIGLPIMIGITALADQIVLLFSEGYATAIVPMQIMMLSLFLMFLSYPIGSLLNACDRQKQNTINMAITAIFSVVLNLILIPKFQVLGAAITLTLSSLLLLLLGWYYVPQIVDYRFSKIAKIFGKSLLSALFMGVFVYSFKLELNIFLNIIIGSLIYGVLLFLLGGFSKDDLQSVLKSFKTKL</sequence>
<keyword evidence="4 6" id="KW-1133">Transmembrane helix</keyword>
<feature type="transmembrane region" description="Helical" evidence="6">
    <location>
        <begin position="148"/>
        <end position="166"/>
    </location>
</feature>
<proteinExistence type="predicted"/>
<evidence type="ECO:0000313" key="7">
    <source>
        <dbReference type="EMBL" id="KKR12434.1"/>
    </source>
</evidence>
<dbReference type="PATRIC" id="fig|1618634.3.peg.603"/>
<keyword evidence="5 6" id="KW-0472">Membrane</keyword>
<comment type="subcellular location">
    <subcellularLocation>
        <location evidence="1">Cell membrane</location>
        <topology evidence="1">Multi-pass membrane protein</topology>
    </subcellularLocation>
</comment>
<feature type="transmembrane region" description="Helical" evidence="6">
    <location>
        <begin position="187"/>
        <end position="205"/>
    </location>
</feature>
<evidence type="ECO:0000256" key="3">
    <source>
        <dbReference type="ARBA" id="ARBA00022692"/>
    </source>
</evidence>
<evidence type="ECO:0000256" key="2">
    <source>
        <dbReference type="ARBA" id="ARBA00022475"/>
    </source>
</evidence>
<evidence type="ECO:0000256" key="1">
    <source>
        <dbReference type="ARBA" id="ARBA00004651"/>
    </source>
</evidence>
<dbReference type="AlphaFoldDB" id="A0A0G0N8C5"/>
<dbReference type="Proteomes" id="UP000034048">
    <property type="component" value="Unassembled WGS sequence"/>
</dbReference>
<feature type="transmembrane region" description="Helical" evidence="6">
    <location>
        <begin position="335"/>
        <end position="353"/>
    </location>
</feature>